<dbReference type="Proteomes" id="UP000284416">
    <property type="component" value="Unassembled WGS sequence"/>
</dbReference>
<comment type="caution">
    <text evidence="1">The sequence shown here is derived from an EMBL/GenBank/DDBJ whole genome shotgun (WGS) entry which is preliminary data.</text>
</comment>
<protein>
    <submittedName>
        <fullName evidence="1">Uncharacterized protein</fullName>
    </submittedName>
</protein>
<reference evidence="1 2" key="1">
    <citation type="journal article" date="2017" name="Int. J. Syst. Evol. Microbiol.">
        <title>Bacillus notoginsengisoli sp. nov., a novel bacterium isolated from the rhizosphere of Panax notoginseng.</title>
        <authorList>
            <person name="Zhang M.Y."/>
            <person name="Cheng J."/>
            <person name="Cai Y."/>
            <person name="Zhang T.Y."/>
            <person name="Wu Y.Y."/>
            <person name="Manikprabhu D."/>
            <person name="Li W.J."/>
            <person name="Zhang Y.X."/>
        </authorList>
    </citation>
    <scope>NUCLEOTIDE SEQUENCE [LARGE SCALE GENOMIC DNA]</scope>
    <source>
        <strain evidence="1 2">JCM 30743</strain>
    </source>
</reference>
<dbReference type="EMBL" id="QWEG01000010">
    <property type="protein sequence ID" value="RHW37281.1"/>
    <property type="molecule type" value="Genomic_DNA"/>
</dbReference>
<sequence>MDTWFWQGQKVHKNGKGFILSRKRFINLKKWYILSQLGCILSQFRYITSQINKHREINFKRRDKNFVRERLSPIALIYRKETMGTPAHFSSDFFAEIKIMMYGKGIIT</sequence>
<evidence type="ECO:0000313" key="2">
    <source>
        <dbReference type="Proteomes" id="UP000284416"/>
    </source>
</evidence>
<proteinExistence type="predicted"/>
<organism evidence="1 2">
    <name type="scientific">Neobacillus notoginsengisoli</name>
    <dbReference type="NCBI Taxonomy" id="1578198"/>
    <lineage>
        <taxon>Bacteria</taxon>
        <taxon>Bacillati</taxon>
        <taxon>Bacillota</taxon>
        <taxon>Bacilli</taxon>
        <taxon>Bacillales</taxon>
        <taxon>Bacillaceae</taxon>
        <taxon>Neobacillus</taxon>
    </lineage>
</organism>
<accession>A0A417YQZ5</accession>
<keyword evidence="2" id="KW-1185">Reference proteome</keyword>
<name>A0A417YQZ5_9BACI</name>
<dbReference type="AlphaFoldDB" id="A0A417YQZ5"/>
<evidence type="ECO:0000313" key="1">
    <source>
        <dbReference type="EMBL" id="RHW37281.1"/>
    </source>
</evidence>
<gene>
    <name evidence="1" type="ORF">D1B31_16055</name>
</gene>